<comment type="caution">
    <text evidence="1">The sequence shown here is derived from an EMBL/GenBank/DDBJ whole genome shotgun (WGS) entry which is preliminary data.</text>
</comment>
<evidence type="ECO:0000313" key="1">
    <source>
        <dbReference type="EMBL" id="MDG0815776.1"/>
    </source>
</evidence>
<dbReference type="Proteomes" id="UP001152321">
    <property type="component" value="Unassembled WGS sequence"/>
</dbReference>
<sequence length="69" mass="7912">MSRAKNSKTKKVPTTISQYEEMETEAFGGHFFEIQSGCVDPLDSFFQKISEQPNQRHMALITLQSDDKE</sequence>
<evidence type="ECO:0000313" key="2">
    <source>
        <dbReference type="Proteomes" id="UP001152321"/>
    </source>
</evidence>
<protein>
    <submittedName>
        <fullName evidence="1">Uncharacterized protein</fullName>
    </submittedName>
</protein>
<keyword evidence="2" id="KW-1185">Reference proteome</keyword>
<organism evidence="1 2">
    <name type="scientific">Bdellovibrio svalbardensis</name>
    <dbReference type="NCBI Taxonomy" id="2972972"/>
    <lineage>
        <taxon>Bacteria</taxon>
        <taxon>Pseudomonadati</taxon>
        <taxon>Bdellovibrionota</taxon>
        <taxon>Bdellovibrionia</taxon>
        <taxon>Bdellovibrionales</taxon>
        <taxon>Pseudobdellovibrionaceae</taxon>
        <taxon>Bdellovibrio</taxon>
    </lineage>
</organism>
<proteinExistence type="predicted"/>
<dbReference type="RefSeq" id="WP_277577246.1">
    <property type="nucleotide sequence ID" value="NZ_JANRMI010000001.1"/>
</dbReference>
<dbReference type="EMBL" id="JANRMI010000001">
    <property type="protein sequence ID" value="MDG0815776.1"/>
    <property type="molecule type" value="Genomic_DNA"/>
</dbReference>
<reference evidence="1" key="1">
    <citation type="submission" date="2022-08" db="EMBL/GenBank/DDBJ databases">
        <title>Novel Bdellovibrio Species Isolated from Svalbard: Designation Bdellovibrio svalbardensis.</title>
        <authorList>
            <person name="Mitchell R.J."/>
            <person name="Choi S.Y."/>
        </authorList>
    </citation>
    <scope>NUCLEOTIDE SEQUENCE</scope>
    <source>
        <strain evidence="1">PAP01</strain>
    </source>
</reference>
<name>A0ABT6DIT4_9BACT</name>
<gene>
    <name evidence="1" type="ORF">NWE73_05350</name>
</gene>
<accession>A0ABT6DIT4</accession>